<keyword evidence="3 6" id="KW-0812">Transmembrane</keyword>
<dbReference type="PANTHER" id="PTHR10984">
    <property type="entry name" value="ENDOPLASMIC RETICULUM-GOLGI INTERMEDIATE COMPARTMENT PROTEIN"/>
    <property type="match status" value="1"/>
</dbReference>
<accession>A0A3P7JDK1</accession>
<dbReference type="AlphaFoldDB" id="A0A3P7JDK1"/>
<dbReference type="OrthoDB" id="2382881at2759"/>
<dbReference type="GO" id="GO:0030134">
    <property type="term" value="C:COPII-coated ER to Golgi transport vesicle"/>
    <property type="evidence" value="ECO:0007669"/>
    <property type="project" value="TreeGrafter"/>
</dbReference>
<feature type="domain" description="Endoplasmic reticulum vesicle transporter C-terminal" evidence="7">
    <location>
        <begin position="336"/>
        <end position="417"/>
    </location>
</feature>
<dbReference type="Pfam" id="PF07970">
    <property type="entry name" value="COPIIcoated_ERV"/>
    <property type="match status" value="1"/>
</dbReference>
<evidence type="ECO:0000256" key="3">
    <source>
        <dbReference type="ARBA" id="ARBA00022692"/>
    </source>
</evidence>
<reference evidence="9 10" key="1">
    <citation type="submission" date="2018-11" db="EMBL/GenBank/DDBJ databases">
        <authorList>
            <consortium name="Pathogen Informatics"/>
        </authorList>
    </citation>
    <scope>NUCLEOTIDE SEQUENCE [LARGE SCALE GENOMIC DNA]</scope>
</reference>
<comment type="similarity">
    <text evidence="2">Belongs to the ERGIC family.</text>
</comment>
<name>A0A3P7JDK1_STRVU</name>
<keyword evidence="10" id="KW-1185">Reference proteome</keyword>
<dbReference type="GO" id="GO:0033116">
    <property type="term" value="C:endoplasmic reticulum-Golgi intermediate compartment membrane"/>
    <property type="evidence" value="ECO:0007669"/>
    <property type="project" value="UniProtKB-SubCell"/>
</dbReference>
<organism evidence="9 10">
    <name type="scientific">Strongylus vulgaris</name>
    <name type="common">Blood worm</name>
    <dbReference type="NCBI Taxonomy" id="40348"/>
    <lineage>
        <taxon>Eukaryota</taxon>
        <taxon>Metazoa</taxon>
        <taxon>Ecdysozoa</taxon>
        <taxon>Nematoda</taxon>
        <taxon>Chromadorea</taxon>
        <taxon>Rhabditida</taxon>
        <taxon>Rhabditina</taxon>
        <taxon>Rhabditomorpha</taxon>
        <taxon>Strongyloidea</taxon>
        <taxon>Strongylidae</taxon>
        <taxon>Strongylus</taxon>
    </lineage>
</organism>
<evidence type="ECO:0000256" key="1">
    <source>
        <dbReference type="ARBA" id="ARBA00004457"/>
    </source>
</evidence>
<evidence type="ECO:0000313" key="9">
    <source>
        <dbReference type="EMBL" id="VDM76164.1"/>
    </source>
</evidence>
<comment type="subcellular location">
    <subcellularLocation>
        <location evidence="1">Endoplasmic reticulum-Golgi intermediate compartment membrane</location>
        <topology evidence="1">Multi-pass membrane protein</topology>
    </subcellularLocation>
</comment>
<keyword evidence="5 6" id="KW-0472">Membrane</keyword>
<protein>
    <recommendedName>
        <fullName evidence="11">Endoplasmic reticulum vesicle transporter N-terminal domain-containing protein</fullName>
    </recommendedName>
</protein>
<keyword evidence="4 6" id="KW-1133">Transmembrane helix</keyword>
<proteinExistence type="inferred from homology"/>
<sequence length="453" mass="51050">MSLEADGLRQRRTGVKRLVEDLDIFEKVTDNVKEEKKLSSGLISIICFSIIFCLVIGELAHYISGNREYEYRFDVDTALYDLPNLDMDMVVATPCNNLAVMSSMDESGGIFAPLQQSIQKDPTRKEQCAQEKYSCYNRCFIFDIGGETPDFDRRLIHPILGYGLCSWMLFEFTDEEQMYWTVLRHAHAAINHGGLRGLEELQYVDSDVEDNLEQLANKKQNDEAVALTEQRKNNKDSDGLGNGQLIFMIGNGMGMFQIVASNGADEGTACRVHGKFPVRKGKEEKITISIGTSLGLGVFAHLLTSISTLWQPRHLSLLHKDCPHKNLSRYIWTIHYGLSILCHVLGKLSPKGQYHRIKHPLQKKKLNEGEHSHGGILFEYEFCANVIEIREAYRSIITLLVRLCAIVGGVFATSRIVNNVIQQILSLLPWATISTTASYVEKTTLLNTETVAR</sequence>
<feature type="domain" description="Endoplasmic reticulum vesicle transporter N-terminal" evidence="8">
    <location>
        <begin position="20"/>
        <end position="108"/>
    </location>
</feature>
<evidence type="ECO:0000256" key="6">
    <source>
        <dbReference type="SAM" id="Phobius"/>
    </source>
</evidence>
<evidence type="ECO:0000313" key="10">
    <source>
        <dbReference type="Proteomes" id="UP000270094"/>
    </source>
</evidence>
<feature type="transmembrane region" description="Helical" evidence="6">
    <location>
        <begin position="42"/>
        <end position="63"/>
    </location>
</feature>
<gene>
    <name evidence="9" type="ORF">SVUK_LOCUS11162</name>
</gene>
<dbReference type="Proteomes" id="UP000270094">
    <property type="component" value="Unassembled WGS sequence"/>
</dbReference>
<dbReference type="InterPro" id="IPR045888">
    <property type="entry name" value="Erv"/>
</dbReference>
<dbReference type="GO" id="GO:0006890">
    <property type="term" value="P:retrograde vesicle-mediated transport, Golgi to endoplasmic reticulum"/>
    <property type="evidence" value="ECO:0007669"/>
    <property type="project" value="TreeGrafter"/>
</dbReference>
<dbReference type="PANTHER" id="PTHR10984:SF30">
    <property type="entry name" value="ENDOPLASMIC RETICULUM-GOLGI INTERMEDIATE COMPARTMENT PROTEIN 2"/>
    <property type="match status" value="1"/>
</dbReference>
<dbReference type="GO" id="GO:0006888">
    <property type="term" value="P:endoplasmic reticulum to Golgi vesicle-mediated transport"/>
    <property type="evidence" value="ECO:0007669"/>
    <property type="project" value="TreeGrafter"/>
</dbReference>
<evidence type="ECO:0000256" key="5">
    <source>
        <dbReference type="ARBA" id="ARBA00023136"/>
    </source>
</evidence>
<dbReference type="Pfam" id="PF13850">
    <property type="entry name" value="ERGIC_N"/>
    <property type="match status" value="1"/>
</dbReference>
<dbReference type="InterPro" id="IPR039542">
    <property type="entry name" value="Erv_N"/>
</dbReference>
<dbReference type="EMBL" id="UYYB01096463">
    <property type="protein sequence ID" value="VDM76164.1"/>
    <property type="molecule type" value="Genomic_DNA"/>
</dbReference>
<evidence type="ECO:0000259" key="8">
    <source>
        <dbReference type="Pfam" id="PF13850"/>
    </source>
</evidence>
<evidence type="ECO:0008006" key="11">
    <source>
        <dbReference type="Google" id="ProtNLM"/>
    </source>
</evidence>
<evidence type="ECO:0000256" key="2">
    <source>
        <dbReference type="ARBA" id="ARBA00005648"/>
    </source>
</evidence>
<evidence type="ECO:0000256" key="4">
    <source>
        <dbReference type="ARBA" id="ARBA00022989"/>
    </source>
</evidence>
<evidence type="ECO:0000259" key="7">
    <source>
        <dbReference type="Pfam" id="PF07970"/>
    </source>
</evidence>
<dbReference type="InterPro" id="IPR012936">
    <property type="entry name" value="Erv_C"/>
</dbReference>
<dbReference type="GO" id="GO:0005783">
    <property type="term" value="C:endoplasmic reticulum"/>
    <property type="evidence" value="ECO:0007669"/>
    <property type="project" value="TreeGrafter"/>
</dbReference>